<keyword evidence="4" id="KW-0645">Protease</keyword>
<dbReference type="PRINTS" id="PR00792">
    <property type="entry name" value="PEPSIN"/>
</dbReference>
<feature type="active site" evidence="3">
    <location>
        <position position="254"/>
    </location>
</feature>
<dbReference type="JaponicusDB" id="SJAG_01968"/>
<dbReference type="EMBL" id="KE651168">
    <property type="protein sequence ID" value="EEB06903.1"/>
    <property type="molecule type" value="Genomic_DNA"/>
</dbReference>
<comment type="similarity">
    <text evidence="1 4">Belongs to the peptidase A1 family.</text>
</comment>
<dbReference type="RefSeq" id="XP_002173196.1">
    <property type="nucleotide sequence ID" value="XM_002173160.1"/>
</dbReference>
<evidence type="ECO:0000256" key="3">
    <source>
        <dbReference type="PIRSR" id="PIRSR601461-1"/>
    </source>
</evidence>
<dbReference type="GeneID" id="7049959"/>
<protein>
    <submittedName>
        <fullName evidence="7">Pepsin A</fullName>
    </submittedName>
</protein>
<dbReference type="SUPFAM" id="SSF50630">
    <property type="entry name" value="Acid proteases"/>
    <property type="match status" value="1"/>
</dbReference>
<keyword evidence="8" id="KW-1185">Reference proteome</keyword>
<dbReference type="eggNOG" id="KOG1339">
    <property type="taxonomic scope" value="Eukaryota"/>
</dbReference>
<dbReference type="OMA" id="RAYWQVK"/>
<evidence type="ECO:0000256" key="5">
    <source>
        <dbReference type="SAM" id="SignalP"/>
    </source>
</evidence>
<evidence type="ECO:0000256" key="2">
    <source>
        <dbReference type="ARBA" id="ARBA00022750"/>
    </source>
</evidence>
<feature type="signal peptide" evidence="5">
    <location>
        <begin position="1"/>
        <end position="21"/>
    </location>
</feature>
<evidence type="ECO:0000256" key="1">
    <source>
        <dbReference type="ARBA" id="ARBA00007447"/>
    </source>
</evidence>
<name>B6JZD5_SCHJY</name>
<feature type="domain" description="Peptidase A1" evidence="6">
    <location>
        <begin position="53"/>
        <end position="355"/>
    </location>
</feature>
<dbReference type="InterPro" id="IPR001461">
    <property type="entry name" value="Aspartic_peptidase_A1"/>
</dbReference>
<proteinExistence type="inferred from homology"/>
<evidence type="ECO:0000313" key="8">
    <source>
        <dbReference type="Proteomes" id="UP000001744"/>
    </source>
</evidence>
<dbReference type="InterPro" id="IPR021109">
    <property type="entry name" value="Peptidase_aspartic_dom_sf"/>
</dbReference>
<organism evidence="7 8">
    <name type="scientific">Schizosaccharomyces japonicus (strain yFS275 / FY16936)</name>
    <name type="common">Fission yeast</name>
    <dbReference type="NCBI Taxonomy" id="402676"/>
    <lineage>
        <taxon>Eukaryota</taxon>
        <taxon>Fungi</taxon>
        <taxon>Dikarya</taxon>
        <taxon>Ascomycota</taxon>
        <taxon>Taphrinomycotina</taxon>
        <taxon>Schizosaccharomycetes</taxon>
        <taxon>Schizosaccharomycetales</taxon>
        <taxon>Schizosaccharomycetaceae</taxon>
        <taxon>Schizosaccharomyces</taxon>
    </lineage>
</organism>
<dbReference type="GO" id="GO:0006508">
    <property type="term" value="P:proteolysis"/>
    <property type="evidence" value="ECO:0000318"/>
    <property type="project" value="GO_Central"/>
</dbReference>
<evidence type="ECO:0000313" key="7">
    <source>
        <dbReference type="EMBL" id="EEB06903.1"/>
    </source>
</evidence>
<keyword evidence="5" id="KW-0732">Signal</keyword>
<feature type="chain" id="PRO_5002847389" evidence="5">
    <location>
        <begin position="22"/>
        <end position="358"/>
    </location>
</feature>
<dbReference type="STRING" id="402676.B6JZD5"/>
<dbReference type="OrthoDB" id="771136at2759"/>
<dbReference type="PANTHER" id="PTHR47966:SF51">
    <property type="entry name" value="BETA-SITE APP-CLEAVING ENZYME, ISOFORM A-RELATED"/>
    <property type="match status" value="1"/>
</dbReference>
<evidence type="ECO:0000256" key="4">
    <source>
        <dbReference type="RuleBase" id="RU000454"/>
    </source>
</evidence>
<dbReference type="VEuPathDB" id="FungiDB:SJAG_01968"/>
<sequence>MPSFTSIFLTVATGLLGVAQALELPLTKMPPQFTHWDEDGNYIGDWPATFLAYYVTIGLGTPAQEFTVQIDTGSFDLWVPAVGCTGGDCGSDDPQRYNPSASSTSKNTGSTYSIGYITGGSSGPVYQDTLTIGGVKLTNQQFGAASAASMDTYANYGFSGVMGIGAMSHYAMSGTSPLYHIFQENLVNPHIATFNLRNDVSSSSLILGDVPTSLASTAFSWSPNTCSVYFCSTLNSIKVGSTTVSSTALTAIVDSGTSAFVLGSNLAASINKLLGVTSGQRMATCSGPDITFTINGKSYTFTFNDYALNYGNVYCFSLFYSNSYFDSNGEMILGDPFFRKVLTSINYDTNQIGFASYK</sequence>
<dbReference type="Pfam" id="PF00026">
    <property type="entry name" value="Asp"/>
    <property type="match status" value="1"/>
</dbReference>
<evidence type="ECO:0000259" key="6">
    <source>
        <dbReference type="PROSITE" id="PS51767"/>
    </source>
</evidence>
<dbReference type="PROSITE" id="PS51767">
    <property type="entry name" value="PEPTIDASE_A1"/>
    <property type="match status" value="1"/>
</dbReference>
<feature type="active site" evidence="3">
    <location>
        <position position="71"/>
    </location>
</feature>
<keyword evidence="4" id="KW-0378">Hydrolase</keyword>
<dbReference type="Proteomes" id="UP000001744">
    <property type="component" value="Unassembled WGS sequence"/>
</dbReference>
<dbReference type="FunFam" id="2.40.70.10:FF:000008">
    <property type="entry name" value="Cathepsin D"/>
    <property type="match status" value="1"/>
</dbReference>
<gene>
    <name evidence="7" type="ORF">SJAG_01968</name>
</gene>
<dbReference type="Gene3D" id="2.40.70.10">
    <property type="entry name" value="Acid Proteases"/>
    <property type="match status" value="2"/>
</dbReference>
<dbReference type="CDD" id="cd05471">
    <property type="entry name" value="pepsin_like"/>
    <property type="match status" value="1"/>
</dbReference>
<dbReference type="GO" id="GO:0004190">
    <property type="term" value="F:aspartic-type endopeptidase activity"/>
    <property type="evidence" value="ECO:0000318"/>
    <property type="project" value="GO_Central"/>
</dbReference>
<dbReference type="HOGENOM" id="CLU_013253_3_2_1"/>
<dbReference type="InterPro" id="IPR034164">
    <property type="entry name" value="Pepsin-like_dom"/>
</dbReference>
<dbReference type="PANTHER" id="PTHR47966">
    <property type="entry name" value="BETA-SITE APP-CLEAVING ENZYME, ISOFORM A-RELATED"/>
    <property type="match status" value="1"/>
</dbReference>
<dbReference type="PROSITE" id="PS00141">
    <property type="entry name" value="ASP_PROTEASE"/>
    <property type="match status" value="1"/>
</dbReference>
<keyword evidence="2 4" id="KW-0064">Aspartyl protease</keyword>
<accession>B6JZD5</accession>
<dbReference type="InterPro" id="IPR033121">
    <property type="entry name" value="PEPTIDASE_A1"/>
</dbReference>
<reference evidence="7 8" key="1">
    <citation type="journal article" date="2011" name="Science">
        <title>Comparative functional genomics of the fission yeasts.</title>
        <authorList>
            <person name="Rhind N."/>
            <person name="Chen Z."/>
            <person name="Yassour M."/>
            <person name="Thompson D.A."/>
            <person name="Haas B.J."/>
            <person name="Habib N."/>
            <person name="Wapinski I."/>
            <person name="Roy S."/>
            <person name="Lin M.F."/>
            <person name="Heiman D.I."/>
            <person name="Young S.K."/>
            <person name="Furuya K."/>
            <person name="Guo Y."/>
            <person name="Pidoux A."/>
            <person name="Chen H.M."/>
            <person name="Robbertse B."/>
            <person name="Goldberg J.M."/>
            <person name="Aoki K."/>
            <person name="Bayne E.H."/>
            <person name="Berlin A.M."/>
            <person name="Desjardins C.A."/>
            <person name="Dobbs E."/>
            <person name="Dukaj L."/>
            <person name="Fan L."/>
            <person name="FitzGerald M.G."/>
            <person name="French C."/>
            <person name="Gujja S."/>
            <person name="Hansen K."/>
            <person name="Keifenheim D."/>
            <person name="Levin J.Z."/>
            <person name="Mosher R.A."/>
            <person name="Mueller C.A."/>
            <person name="Pfiffner J."/>
            <person name="Priest M."/>
            <person name="Russ C."/>
            <person name="Smialowska A."/>
            <person name="Swoboda P."/>
            <person name="Sykes S.M."/>
            <person name="Vaughn M."/>
            <person name="Vengrova S."/>
            <person name="Yoder R."/>
            <person name="Zeng Q."/>
            <person name="Allshire R."/>
            <person name="Baulcombe D."/>
            <person name="Birren B.W."/>
            <person name="Brown W."/>
            <person name="Ekwall K."/>
            <person name="Kellis M."/>
            <person name="Leatherwood J."/>
            <person name="Levin H."/>
            <person name="Margalit H."/>
            <person name="Martienssen R."/>
            <person name="Nieduszynski C.A."/>
            <person name="Spatafora J.W."/>
            <person name="Friedman N."/>
            <person name="Dalgaard J.Z."/>
            <person name="Baumann P."/>
            <person name="Niki H."/>
            <person name="Regev A."/>
            <person name="Nusbaum C."/>
        </authorList>
    </citation>
    <scope>NUCLEOTIDE SEQUENCE [LARGE SCALE GENOMIC DNA]</scope>
    <source>
        <strain evidence="8">yFS275 / FY16936</strain>
    </source>
</reference>
<dbReference type="AlphaFoldDB" id="B6JZD5"/>
<dbReference type="InterPro" id="IPR001969">
    <property type="entry name" value="Aspartic_peptidase_AS"/>
</dbReference>